<feature type="non-terminal residue" evidence="1">
    <location>
        <position position="1"/>
    </location>
</feature>
<comment type="caution">
    <text evidence="1">The sequence shown here is derived from an EMBL/GenBank/DDBJ whole genome shotgun (WGS) entry which is preliminary data.</text>
</comment>
<protein>
    <submittedName>
        <fullName evidence="1">Uncharacterized protein</fullName>
    </submittedName>
</protein>
<reference evidence="1 2" key="1">
    <citation type="submission" date="2016-04" db="EMBL/GenBank/DDBJ databases">
        <title>The genome of Intoshia linei affirms orthonectids as highly simplified spiralians.</title>
        <authorList>
            <person name="Mikhailov K.V."/>
            <person name="Slusarev G.S."/>
            <person name="Nikitin M.A."/>
            <person name="Logacheva M.D."/>
            <person name="Penin A."/>
            <person name="Aleoshin V."/>
            <person name="Panchin Y.V."/>
        </authorList>
    </citation>
    <scope>NUCLEOTIDE SEQUENCE [LARGE SCALE GENOMIC DNA]</scope>
    <source>
        <strain evidence="1">Intl2013</strain>
        <tissue evidence="1">Whole animal</tissue>
    </source>
</reference>
<evidence type="ECO:0000313" key="1">
    <source>
        <dbReference type="EMBL" id="OAF63515.1"/>
    </source>
</evidence>
<gene>
    <name evidence="1" type="ORF">A3Q56_08776</name>
</gene>
<proteinExistence type="predicted"/>
<organism evidence="1 2">
    <name type="scientific">Intoshia linei</name>
    <dbReference type="NCBI Taxonomy" id="1819745"/>
    <lineage>
        <taxon>Eukaryota</taxon>
        <taxon>Metazoa</taxon>
        <taxon>Spiralia</taxon>
        <taxon>Lophotrochozoa</taxon>
        <taxon>Mesozoa</taxon>
        <taxon>Orthonectida</taxon>
        <taxon>Rhopaluridae</taxon>
        <taxon>Intoshia</taxon>
    </lineage>
</organism>
<dbReference type="Proteomes" id="UP000078046">
    <property type="component" value="Unassembled WGS sequence"/>
</dbReference>
<accession>A0A177AN96</accession>
<name>A0A177AN96_9BILA</name>
<sequence length="108" mass="13204">FPFAFRSQSARGRSYTPQLSRKCNYKRNYDFDRPPFVVRKVNEDKLTGRTPGYLNRDYNYNYNKMYNSSYLYNDTRTKSRNSYFSRSNDLGYNYNYDSYKPSYYRVLL</sequence>
<keyword evidence="2" id="KW-1185">Reference proteome</keyword>
<evidence type="ECO:0000313" key="2">
    <source>
        <dbReference type="Proteomes" id="UP000078046"/>
    </source>
</evidence>
<dbReference type="EMBL" id="LWCA01003406">
    <property type="protein sequence ID" value="OAF63515.1"/>
    <property type="molecule type" value="Genomic_DNA"/>
</dbReference>
<dbReference type="AlphaFoldDB" id="A0A177AN96"/>